<accession>A0ABZ2PNU8</accession>
<keyword evidence="3" id="KW-1185">Reference proteome</keyword>
<organism evidence="2 3">
    <name type="scientific">Rhodococcus sovatensis</name>
    <dbReference type="NCBI Taxonomy" id="1805840"/>
    <lineage>
        <taxon>Bacteria</taxon>
        <taxon>Bacillati</taxon>
        <taxon>Actinomycetota</taxon>
        <taxon>Actinomycetes</taxon>
        <taxon>Mycobacteriales</taxon>
        <taxon>Nocardiaceae</taxon>
        <taxon>Rhodococcus</taxon>
    </lineage>
</organism>
<dbReference type="RefSeq" id="WP_338890581.1">
    <property type="nucleotide sequence ID" value="NZ_CP147846.1"/>
</dbReference>
<dbReference type="EMBL" id="CP147846">
    <property type="protein sequence ID" value="WXG69667.1"/>
    <property type="molecule type" value="Genomic_DNA"/>
</dbReference>
<keyword evidence="1" id="KW-0472">Membrane</keyword>
<evidence type="ECO:0000313" key="2">
    <source>
        <dbReference type="EMBL" id="WXG69667.1"/>
    </source>
</evidence>
<keyword evidence="1" id="KW-1133">Transmembrane helix</keyword>
<sequence length="582" mass="64959">MTEDYTRNFQQVLNAVSSVNHNLSTVSDQVTEVTTQVGVVSRDLAVTSDELRELRKDFQEYVLQAERTANVQRSETVLGNVEAALEREYGHYKVVRRTSIGTLQAFDLGNVSNHTVQQISEELMIQTPRYWLAPALVALASWSRDDEDLCSRSIDAAFSRDPRKTSLFFALTLRRQGRLESSTRWLKHYLSSLDPHALSREFAVILEAAAQDAFGAHGQQLIAAQLTEWNQRLRADQSVVAAQITAWQNEISLHRPTVVDAEFPHLSKISPQWDDVKQALECAGALGFTQAKYAQIKNSPNDLGLSTIDRLDDILELLVTEFDAEELPFQRDAVYHRAVIEHAGDLDRARQEADALNVALEETLDVISLQTQSALRPDLLGVSIGTQKVAIGVSRDDFQHAVGAFTADYRMKHLDKVELTLDQNHSNYAQTLGFKGWKTDTELPQAEAEKSLAGVWESSVAEYLERVRFKESYYLKAGGIALALSVLGFLIFGLGGLLVLLVSGGAAGYMVWKNKTDAEKKYQEALAMREQAFQFSVDIYRAAVAEYVDTKLLYSDEDAKEQPLLNLIGTWPTVAGRQEISA</sequence>
<name>A0ABZ2PNU8_9NOCA</name>
<evidence type="ECO:0000256" key="1">
    <source>
        <dbReference type="SAM" id="Phobius"/>
    </source>
</evidence>
<evidence type="ECO:0000313" key="3">
    <source>
        <dbReference type="Proteomes" id="UP001432000"/>
    </source>
</evidence>
<reference evidence="2 3" key="1">
    <citation type="submission" date="2024-03" db="EMBL/GenBank/DDBJ databases">
        <title>Natural products discovery in diverse microorganisms through a two-stage MS feature dereplication strategy.</title>
        <authorList>
            <person name="Zhang R."/>
        </authorList>
    </citation>
    <scope>NUCLEOTIDE SEQUENCE [LARGE SCALE GENOMIC DNA]</scope>
    <source>
        <strain evidence="2 3">18930</strain>
    </source>
</reference>
<dbReference type="Proteomes" id="UP001432000">
    <property type="component" value="Chromosome"/>
</dbReference>
<feature type="transmembrane region" description="Helical" evidence="1">
    <location>
        <begin position="479"/>
        <end position="512"/>
    </location>
</feature>
<keyword evidence="1" id="KW-0812">Transmembrane</keyword>
<protein>
    <submittedName>
        <fullName evidence="2">Uncharacterized protein</fullName>
    </submittedName>
</protein>
<proteinExistence type="predicted"/>
<gene>
    <name evidence="2" type="ORF">WDS16_03680</name>
</gene>